<comment type="caution">
    <text evidence="2">The sequence shown here is derived from an EMBL/GenBank/DDBJ whole genome shotgun (WGS) entry which is preliminary data.</text>
</comment>
<dbReference type="Proteomes" id="UP001180020">
    <property type="component" value="Unassembled WGS sequence"/>
</dbReference>
<reference evidence="2" key="1">
    <citation type="journal article" date="2023" name="Nat. Commun.">
        <title>Diploid and tetraploid genomes of Acorus and the evolution of monocots.</title>
        <authorList>
            <person name="Ma L."/>
            <person name="Liu K.W."/>
            <person name="Li Z."/>
            <person name="Hsiao Y.Y."/>
            <person name="Qi Y."/>
            <person name="Fu T."/>
            <person name="Tang G.D."/>
            <person name="Zhang D."/>
            <person name="Sun W.H."/>
            <person name="Liu D.K."/>
            <person name="Li Y."/>
            <person name="Chen G.Z."/>
            <person name="Liu X.D."/>
            <person name="Liao X.Y."/>
            <person name="Jiang Y.T."/>
            <person name="Yu X."/>
            <person name="Hao Y."/>
            <person name="Huang J."/>
            <person name="Zhao X.W."/>
            <person name="Ke S."/>
            <person name="Chen Y.Y."/>
            <person name="Wu W.L."/>
            <person name="Hsu J.L."/>
            <person name="Lin Y.F."/>
            <person name="Huang M.D."/>
            <person name="Li C.Y."/>
            <person name="Huang L."/>
            <person name="Wang Z.W."/>
            <person name="Zhao X."/>
            <person name="Zhong W.Y."/>
            <person name="Peng D.H."/>
            <person name="Ahmad S."/>
            <person name="Lan S."/>
            <person name="Zhang J.S."/>
            <person name="Tsai W.C."/>
            <person name="Van de Peer Y."/>
            <person name="Liu Z.J."/>
        </authorList>
    </citation>
    <scope>NUCLEOTIDE SEQUENCE</scope>
    <source>
        <strain evidence="2">CP</strain>
    </source>
</reference>
<evidence type="ECO:0000256" key="1">
    <source>
        <dbReference type="SAM" id="MobiDB-lite"/>
    </source>
</evidence>
<reference evidence="2" key="2">
    <citation type="submission" date="2023-06" db="EMBL/GenBank/DDBJ databases">
        <authorList>
            <person name="Ma L."/>
            <person name="Liu K.-W."/>
            <person name="Li Z."/>
            <person name="Hsiao Y.-Y."/>
            <person name="Qi Y."/>
            <person name="Fu T."/>
            <person name="Tang G."/>
            <person name="Zhang D."/>
            <person name="Sun W.-H."/>
            <person name="Liu D.-K."/>
            <person name="Li Y."/>
            <person name="Chen G.-Z."/>
            <person name="Liu X.-D."/>
            <person name="Liao X.-Y."/>
            <person name="Jiang Y.-T."/>
            <person name="Yu X."/>
            <person name="Hao Y."/>
            <person name="Huang J."/>
            <person name="Zhao X.-W."/>
            <person name="Ke S."/>
            <person name="Chen Y.-Y."/>
            <person name="Wu W.-L."/>
            <person name="Hsu J.-L."/>
            <person name="Lin Y.-F."/>
            <person name="Huang M.-D."/>
            <person name="Li C.-Y."/>
            <person name="Huang L."/>
            <person name="Wang Z.-W."/>
            <person name="Zhao X."/>
            <person name="Zhong W.-Y."/>
            <person name="Peng D.-H."/>
            <person name="Ahmad S."/>
            <person name="Lan S."/>
            <person name="Zhang J.-S."/>
            <person name="Tsai W.-C."/>
            <person name="Van De Peer Y."/>
            <person name="Liu Z.-J."/>
        </authorList>
    </citation>
    <scope>NUCLEOTIDE SEQUENCE</scope>
    <source>
        <strain evidence="2">CP</strain>
        <tissue evidence="2">Leaves</tissue>
    </source>
</reference>
<keyword evidence="3" id="KW-1185">Reference proteome</keyword>
<evidence type="ECO:0000313" key="2">
    <source>
        <dbReference type="EMBL" id="KAK1293161.1"/>
    </source>
</evidence>
<feature type="region of interest" description="Disordered" evidence="1">
    <location>
        <begin position="74"/>
        <end position="98"/>
    </location>
</feature>
<dbReference type="EMBL" id="JAUJYO010000017">
    <property type="protein sequence ID" value="KAK1293161.1"/>
    <property type="molecule type" value="Genomic_DNA"/>
</dbReference>
<gene>
    <name evidence="2" type="ORF">QJS10_CPB17g00847</name>
</gene>
<protein>
    <submittedName>
        <fullName evidence="2">Uncharacterized protein</fullName>
    </submittedName>
</protein>
<feature type="compositionally biased region" description="Basic and acidic residues" evidence="1">
    <location>
        <begin position="89"/>
        <end position="98"/>
    </location>
</feature>
<accession>A0AAV9CXB1</accession>
<name>A0AAV9CXB1_ACOCL</name>
<organism evidence="2 3">
    <name type="scientific">Acorus calamus</name>
    <name type="common">Sweet flag</name>
    <dbReference type="NCBI Taxonomy" id="4465"/>
    <lineage>
        <taxon>Eukaryota</taxon>
        <taxon>Viridiplantae</taxon>
        <taxon>Streptophyta</taxon>
        <taxon>Embryophyta</taxon>
        <taxon>Tracheophyta</taxon>
        <taxon>Spermatophyta</taxon>
        <taxon>Magnoliopsida</taxon>
        <taxon>Liliopsida</taxon>
        <taxon>Acoraceae</taxon>
        <taxon>Acorus</taxon>
    </lineage>
</organism>
<proteinExistence type="predicted"/>
<sequence>MQVETIENSEGGLHRREGARECVAGEGFIADEGSEDCRRKVLGRRWGLIQNERIAWGDHWGGSVRITGMGGFLSDQTKNMKKPQPKQQKIHETNHEKS</sequence>
<dbReference type="AlphaFoldDB" id="A0AAV9CXB1"/>
<evidence type="ECO:0000313" key="3">
    <source>
        <dbReference type="Proteomes" id="UP001180020"/>
    </source>
</evidence>